<evidence type="ECO:0000313" key="1">
    <source>
        <dbReference type="EMBL" id="CCG25127.1"/>
    </source>
</evidence>
<accession>H8XAF0</accession>
<sequence length="155" mass="17569">MDTLDIEFPHSLEDIQLNLVGLFVIPTHLDQLMNLRNLSISGTTIKRAAIKFHTNSLETLNFSCNPIEEVLLLLPEGVTNLRSVTLSHNQILMISMECIGHNTKALNSNLYDLDEDQISSLISNFPKATQCLWDNEQNYPFRGENYLYSELGSEV</sequence>
<reference evidence="1 2" key="1">
    <citation type="journal article" date="2012" name="PLoS ONE">
        <title>Sequence and analysis of the genome of the pathogenic yeast Candida orthopsilosis.</title>
        <authorList>
            <person name="Riccombeni A."/>
            <person name="Vidanes G."/>
            <person name="Proux-Wera E."/>
            <person name="Wolfe K.H."/>
            <person name="Butler G."/>
        </authorList>
    </citation>
    <scope>NUCLEOTIDE SEQUENCE [LARGE SCALE GENOMIC DNA]</scope>
    <source>
        <strain evidence="1 2">Co 90-125</strain>
    </source>
</reference>
<dbReference type="Pfam" id="PF00560">
    <property type="entry name" value="LRR_1"/>
    <property type="match status" value="1"/>
</dbReference>
<gene>
    <name evidence="1" type="ORF">CORT_0G04500</name>
</gene>
<dbReference type="Proteomes" id="UP000005018">
    <property type="component" value="Chromosome 7"/>
</dbReference>
<dbReference type="InterPro" id="IPR032675">
    <property type="entry name" value="LRR_dom_sf"/>
</dbReference>
<evidence type="ECO:0000313" key="2">
    <source>
        <dbReference type="Proteomes" id="UP000005018"/>
    </source>
</evidence>
<dbReference type="SUPFAM" id="SSF52047">
    <property type="entry name" value="RNI-like"/>
    <property type="match status" value="1"/>
</dbReference>
<dbReference type="Gene3D" id="3.80.10.10">
    <property type="entry name" value="Ribonuclease Inhibitor"/>
    <property type="match status" value="1"/>
</dbReference>
<organism evidence="1 2">
    <name type="scientific">Candida orthopsilosis (strain 90-125)</name>
    <name type="common">Yeast</name>
    <dbReference type="NCBI Taxonomy" id="1136231"/>
    <lineage>
        <taxon>Eukaryota</taxon>
        <taxon>Fungi</taxon>
        <taxon>Dikarya</taxon>
        <taxon>Ascomycota</taxon>
        <taxon>Saccharomycotina</taxon>
        <taxon>Pichiomycetes</taxon>
        <taxon>Debaryomycetaceae</taxon>
        <taxon>Candida/Lodderomyces clade</taxon>
        <taxon>Candida</taxon>
    </lineage>
</organism>
<dbReference type="KEGG" id="cot:CORT_0G04500"/>
<name>H8XAF0_CANO9</name>
<dbReference type="RefSeq" id="XP_003871252.1">
    <property type="nucleotide sequence ID" value="XM_003871203.1"/>
</dbReference>
<keyword evidence="2" id="KW-1185">Reference proteome</keyword>
<dbReference type="GeneID" id="14541879"/>
<proteinExistence type="predicted"/>
<dbReference type="HOGENOM" id="CLU_1695248_0_0_1"/>
<dbReference type="InterPro" id="IPR001611">
    <property type="entry name" value="Leu-rich_rpt"/>
</dbReference>
<dbReference type="EMBL" id="HE681725">
    <property type="protein sequence ID" value="CCG25127.1"/>
    <property type="molecule type" value="Genomic_DNA"/>
</dbReference>
<dbReference type="OrthoDB" id="676979at2759"/>
<protein>
    <submittedName>
        <fullName evidence="1">Uncharacterized protein</fullName>
    </submittedName>
</protein>
<dbReference type="AlphaFoldDB" id="H8XAF0"/>